<protein>
    <submittedName>
        <fullName evidence="2">Lipoteichoic acid synthase 2</fullName>
    </submittedName>
</protein>
<evidence type="ECO:0000313" key="2">
    <source>
        <dbReference type="EMBL" id="VEB96368.1"/>
    </source>
</evidence>
<feature type="domain" description="Sulfatase N-terminal" evidence="1">
    <location>
        <begin position="4"/>
        <end position="285"/>
    </location>
</feature>
<reference evidence="2 3" key="1">
    <citation type="submission" date="2018-12" db="EMBL/GenBank/DDBJ databases">
        <authorList>
            <consortium name="Pathogen Informatics"/>
        </authorList>
    </citation>
    <scope>NUCLEOTIDE SEQUENCE [LARGE SCALE GENOMIC DNA]</scope>
    <source>
        <strain evidence="2 3">NCTC11466</strain>
    </source>
</reference>
<gene>
    <name evidence="2" type="primary">ltaS2</name>
    <name evidence="2" type="ORF">NCTC11466_01525</name>
</gene>
<dbReference type="Pfam" id="PF00884">
    <property type="entry name" value="Sulfatase"/>
    <property type="match status" value="1"/>
</dbReference>
<evidence type="ECO:0000313" key="3">
    <source>
        <dbReference type="Proteomes" id="UP000274122"/>
    </source>
</evidence>
<dbReference type="SUPFAM" id="SSF53649">
    <property type="entry name" value="Alkaline phosphatase-like"/>
    <property type="match status" value="1"/>
</dbReference>
<dbReference type="KEGG" id="clap:NCTC11466_01525"/>
<dbReference type="PANTHER" id="PTHR43751">
    <property type="entry name" value="SULFATASE"/>
    <property type="match status" value="1"/>
</dbReference>
<proteinExistence type="predicted"/>
<dbReference type="CDD" id="cd16015">
    <property type="entry name" value="LTA_synthase"/>
    <property type="match status" value="1"/>
</dbReference>
<dbReference type="EMBL" id="LR134201">
    <property type="protein sequence ID" value="VEB96368.1"/>
    <property type="molecule type" value="Genomic_DNA"/>
</dbReference>
<dbReference type="Proteomes" id="UP000274122">
    <property type="component" value="Chromosome"/>
</dbReference>
<sequence>MREPNVIVIFTEGMSASVIDSVNHLGLGLTPNIDSLFNSSLVFDNYFNHTAATFRGLRGQLTSAYQFKDGIGANQDGFAEISNVAVKENYDNRLVSLPEILKMHGYKTLFLAATEKNSTLNTMIKSMSFDNVYGMGDFKFYQNDRMTDKQTFQSLQQLVEENKNERFFIGVYTSGTHHGLDSPDLQYKDGKNSYYNKFHNYDFQLGKFVEYLESSGVMKNTILIVTADHSTFPTPEFNSSFKTHAKYFVDKIPLIITGAGIERRIIDVKGVNSLSLTPTILHLLKINNTPNFFLGCSLFDAHCTSIYEKTSAIGQSFYKTESQSYPDYNTSESSTSKDILNFYNVSG</sequence>
<organism evidence="2 3">
    <name type="scientific">Cedecea lapagei</name>
    <dbReference type="NCBI Taxonomy" id="158823"/>
    <lineage>
        <taxon>Bacteria</taxon>
        <taxon>Pseudomonadati</taxon>
        <taxon>Pseudomonadota</taxon>
        <taxon>Gammaproteobacteria</taxon>
        <taxon>Enterobacterales</taxon>
        <taxon>Enterobacteriaceae</taxon>
        <taxon>Cedecea</taxon>
    </lineage>
</organism>
<dbReference type="InterPro" id="IPR000917">
    <property type="entry name" value="Sulfatase_N"/>
</dbReference>
<dbReference type="InterPro" id="IPR017850">
    <property type="entry name" value="Alkaline_phosphatase_core_sf"/>
</dbReference>
<dbReference type="PANTHER" id="PTHR43751:SF3">
    <property type="entry name" value="SULFATASE N-TERMINAL DOMAIN-CONTAINING PROTEIN"/>
    <property type="match status" value="1"/>
</dbReference>
<keyword evidence="3" id="KW-1185">Reference proteome</keyword>
<dbReference type="Gene3D" id="3.40.720.10">
    <property type="entry name" value="Alkaline Phosphatase, subunit A"/>
    <property type="match status" value="1"/>
</dbReference>
<accession>A0A3S4JAL5</accession>
<dbReference type="InterPro" id="IPR052701">
    <property type="entry name" value="GAG_Ulvan_Degrading_Sulfatases"/>
</dbReference>
<dbReference type="AlphaFoldDB" id="A0A3S4JAL5"/>
<evidence type="ECO:0000259" key="1">
    <source>
        <dbReference type="Pfam" id="PF00884"/>
    </source>
</evidence>
<name>A0A3S4JAL5_9ENTR</name>